<reference evidence="1" key="1">
    <citation type="submission" date="2022-10" db="EMBL/GenBank/DDBJ databases">
        <authorList>
            <person name="Chen Y."/>
            <person name="Dougan E. K."/>
            <person name="Chan C."/>
            <person name="Rhodes N."/>
            <person name="Thang M."/>
        </authorList>
    </citation>
    <scope>NUCLEOTIDE SEQUENCE</scope>
</reference>
<dbReference type="EMBL" id="CAMXCT030004680">
    <property type="protein sequence ID" value="CAL4797288.1"/>
    <property type="molecule type" value="Genomic_DNA"/>
</dbReference>
<gene>
    <name evidence="1" type="ORF">C1SCF055_LOCUS35299</name>
</gene>
<proteinExistence type="predicted"/>
<dbReference type="EMBL" id="CAMXCT010004680">
    <property type="protein sequence ID" value="CAI4009976.1"/>
    <property type="molecule type" value="Genomic_DNA"/>
</dbReference>
<protein>
    <submittedName>
        <fullName evidence="1">Uncharacterized protein</fullName>
    </submittedName>
</protein>
<evidence type="ECO:0000313" key="3">
    <source>
        <dbReference type="Proteomes" id="UP001152797"/>
    </source>
</evidence>
<dbReference type="AlphaFoldDB" id="A0A9P1DI17"/>
<keyword evidence="3" id="KW-1185">Reference proteome</keyword>
<organism evidence="1">
    <name type="scientific">Cladocopium goreaui</name>
    <dbReference type="NCBI Taxonomy" id="2562237"/>
    <lineage>
        <taxon>Eukaryota</taxon>
        <taxon>Sar</taxon>
        <taxon>Alveolata</taxon>
        <taxon>Dinophyceae</taxon>
        <taxon>Suessiales</taxon>
        <taxon>Symbiodiniaceae</taxon>
        <taxon>Cladocopium</taxon>
    </lineage>
</organism>
<reference evidence="2 3" key="2">
    <citation type="submission" date="2024-05" db="EMBL/GenBank/DDBJ databases">
        <authorList>
            <person name="Chen Y."/>
            <person name="Shah S."/>
            <person name="Dougan E. K."/>
            <person name="Thang M."/>
            <person name="Chan C."/>
        </authorList>
    </citation>
    <scope>NUCLEOTIDE SEQUENCE [LARGE SCALE GENOMIC DNA]</scope>
</reference>
<name>A0A9P1DI17_9DINO</name>
<accession>A0A9P1DI17</accession>
<comment type="caution">
    <text evidence="1">The sequence shown here is derived from an EMBL/GenBank/DDBJ whole genome shotgun (WGS) entry which is preliminary data.</text>
</comment>
<evidence type="ECO:0000313" key="1">
    <source>
        <dbReference type="EMBL" id="CAI4009976.1"/>
    </source>
</evidence>
<evidence type="ECO:0000313" key="2">
    <source>
        <dbReference type="EMBL" id="CAL4797288.1"/>
    </source>
</evidence>
<dbReference type="Proteomes" id="UP001152797">
    <property type="component" value="Unassembled WGS sequence"/>
</dbReference>
<sequence length="317" mass="35023">MPLLAAISQQRWKNLRGGGVISLTMEDTLGKAVWTSLRVGVRQLQGSLSNPSTVKPKSWEAATDVLKDLEPLFLRKSFVVISLHLDQQALVATSHHCFTFRPDGSVYVPHFCRTLGPEACSLGTPLDIRFEERVAKCVASKPTAWSPTESADDVACGAGKVEEWQFWLVHSDFPDQSERDSGVIDAKRYAHQLAVLKKHTKGSAGLATETLPLFMCADDAMLFHYATTGRTSGALVGFKVKTPTKIAKEWRLFGMNSSPLTPWAAASGIPYTACWEKATFEVSFPLLEESQVLKRMEEEDIYTGTTDMPPGPKRPRH</sequence>
<dbReference type="EMBL" id="CAMXCT020004680">
    <property type="protein sequence ID" value="CAL1163351.1"/>
    <property type="molecule type" value="Genomic_DNA"/>
</dbReference>